<evidence type="ECO:0000256" key="3">
    <source>
        <dbReference type="ARBA" id="ARBA00015991"/>
    </source>
</evidence>
<feature type="active site" evidence="5">
    <location>
        <position position="36"/>
    </location>
</feature>
<dbReference type="InterPro" id="IPR001792">
    <property type="entry name" value="Acylphosphatase-like_dom"/>
</dbReference>
<comment type="catalytic activity">
    <reaction evidence="4 5">
        <text>an acyl phosphate + H2O = a carboxylate + phosphate + H(+)</text>
        <dbReference type="Rhea" id="RHEA:14965"/>
        <dbReference type="ChEBI" id="CHEBI:15377"/>
        <dbReference type="ChEBI" id="CHEBI:15378"/>
        <dbReference type="ChEBI" id="CHEBI:29067"/>
        <dbReference type="ChEBI" id="CHEBI:43474"/>
        <dbReference type="ChEBI" id="CHEBI:59918"/>
        <dbReference type="EC" id="3.6.1.7"/>
    </reaction>
</comment>
<sequence length="93" mass="10253">MLAVRIVVTGRVQGVGFRWWAQNTARALGLAGKVRNLPDGSVEIIAQGEPDAVRRLLRFTIEQPPTTGRPGWVDDYDLTWPEPIPGRIGFSAN</sequence>
<evidence type="ECO:0000256" key="1">
    <source>
        <dbReference type="ARBA" id="ARBA00005614"/>
    </source>
</evidence>
<evidence type="ECO:0000313" key="8">
    <source>
        <dbReference type="EMBL" id="PFG15667.1"/>
    </source>
</evidence>
<protein>
    <recommendedName>
        <fullName evidence="3 5">acylphosphatase</fullName>
        <ecNumber evidence="2 5">3.6.1.7</ecNumber>
    </recommendedName>
</protein>
<dbReference type="EMBL" id="PDJC01000001">
    <property type="protein sequence ID" value="PFG15667.1"/>
    <property type="molecule type" value="Genomic_DNA"/>
</dbReference>
<evidence type="ECO:0000256" key="2">
    <source>
        <dbReference type="ARBA" id="ARBA00012150"/>
    </source>
</evidence>
<dbReference type="PANTHER" id="PTHR47268">
    <property type="entry name" value="ACYLPHOSPHATASE"/>
    <property type="match status" value="1"/>
</dbReference>
<dbReference type="InterPro" id="IPR020456">
    <property type="entry name" value="Acylphosphatase"/>
</dbReference>
<feature type="domain" description="Acylphosphatase-like" evidence="7">
    <location>
        <begin position="3"/>
        <end position="93"/>
    </location>
</feature>
<dbReference type="EC" id="3.6.1.7" evidence="2 5"/>
<comment type="caution">
    <text evidence="8">The sequence shown here is derived from an EMBL/GenBank/DDBJ whole genome shotgun (WGS) entry which is preliminary data.</text>
</comment>
<comment type="similarity">
    <text evidence="1 6">Belongs to the acylphosphatase family.</text>
</comment>
<evidence type="ECO:0000256" key="5">
    <source>
        <dbReference type="PROSITE-ProRule" id="PRU00520"/>
    </source>
</evidence>
<gene>
    <name evidence="8" type="ORF">ATK74_0187</name>
</gene>
<dbReference type="GO" id="GO:0003998">
    <property type="term" value="F:acylphosphatase activity"/>
    <property type="evidence" value="ECO:0007669"/>
    <property type="project" value="UniProtKB-EC"/>
</dbReference>
<dbReference type="Proteomes" id="UP000226079">
    <property type="component" value="Unassembled WGS sequence"/>
</dbReference>
<dbReference type="InterPro" id="IPR017968">
    <property type="entry name" value="Acylphosphatase_CS"/>
</dbReference>
<dbReference type="AlphaFoldDB" id="A0A2A9CMI0"/>
<reference evidence="8 9" key="1">
    <citation type="submission" date="2017-10" db="EMBL/GenBank/DDBJ databases">
        <title>Sequencing the genomes of 1000 actinobacteria strains.</title>
        <authorList>
            <person name="Klenk H.-P."/>
        </authorList>
    </citation>
    <scope>NUCLEOTIDE SEQUENCE [LARGE SCALE GENOMIC DNA]</scope>
    <source>
        <strain evidence="8 9">DSM 15597</strain>
    </source>
</reference>
<evidence type="ECO:0000256" key="4">
    <source>
        <dbReference type="ARBA" id="ARBA00047645"/>
    </source>
</evidence>
<dbReference type="SUPFAM" id="SSF54975">
    <property type="entry name" value="Acylphosphatase/BLUF domain-like"/>
    <property type="match status" value="1"/>
</dbReference>
<dbReference type="RefSeq" id="WP_098459278.1">
    <property type="nucleotide sequence ID" value="NZ_PDJC01000001.1"/>
</dbReference>
<keyword evidence="5" id="KW-0378">Hydrolase</keyword>
<dbReference type="Gene3D" id="3.30.70.100">
    <property type="match status" value="1"/>
</dbReference>
<dbReference type="Pfam" id="PF00708">
    <property type="entry name" value="Acylphosphatase"/>
    <property type="match status" value="1"/>
</dbReference>
<dbReference type="OrthoDB" id="3182027at2"/>
<evidence type="ECO:0000256" key="6">
    <source>
        <dbReference type="RuleBase" id="RU004168"/>
    </source>
</evidence>
<evidence type="ECO:0000259" key="7">
    <source>
        <dbReference type="PROSITE" id="PS51160"/>
    </source>
</evidence>
<keyword evidence="9" id="KW-1185">Reference proteome</keyword>
<dbReference type="PANTHER" id="PTHR47268:SF4">
    <property type="entry name" value="ACYLPHOSPHATASE"/>
    <property type="match status" value="1"/>
</dbReference>
<accession>A0A2A9CMI0</accession>
<dbReference type="InterPro" id="IPR036046">
    <property type="entry name" value="Acylphosphatase-like_dom_sf"/>
</dbReference>
<name>A0A2A9CMI0_9ACTN</name>
<evidence type="ECO:0000313" key="9">
    <source>
        <dbReference type="Proteomes" id="UP000226079"/>
    </source>
</evidence>
<feature type="active site" evidence="5">
    <location>
        <position position="18"/>
    </location>
</feature>
<organism evidence="8 9">
    <name type="scientific">Propionicimonas paludicola</name>
    <dbReference type="NCBI Taxonomy" id="185243"/>
    <lineage>
        <taxon>Bacteria</taxon>
        <taxon>Bacillati</taxon>
        <taxon>Actinomycetota</taxon>
        <taxon>Actinomycetes</taxon>
        <taxon>Propionibacteriales</taxon>
        <taxon>Nocardioidaceae</taxon>
        <taxon>Propionicimonas</taxon>
    </lineage>
</organism>
<proteinExistence type="inferred from homology"/>
<dbReference type="PROSITE" id="PS00150">
    <property type="entry name" value="ACYLPHOSPHATASE_1"/>
    <property type="match status" value="1"/>
</dbReference>
<dbReference type="PROSITE" id="PS51160">
    <property type="entry name" value="ACYLPHOSPHATASE_3"/>
    <property type="match status" value="1"/>
</dbReference>